<dbReference type="Pfam" id="PF06985">
    <property type="entry name" value="HET"/>
    <property type="match status" value="1"/>
</dbReference>
<dbReference type="OrthoDB" id="2157530at2759"/>
<dbReference type="STRING" id="2025994.A0A2T3AE39"/>
<dbReference type="PANTHER" id="PTHR24148:SF64">
    <property type="entry name" value="HETEROKARYON INCOMPATIBILITY DOMAIN-CONTAINING PROTEIN"/>
    <property type="match status" value="1"/>
</dbReference>
<dbReference type="InParanoid" id="A0A2T3AE39"/>
<accession>A0A2T3AE39</accession>
<reference evidence="2 3" key="1">
    <citation type="journal article" date="2018" name="Mycol. Prog.">
        <title>Coniella lustricola, a new species from submerged detritus.</title>
        <authorList>
            <person name="Raudabaugh D.B."/>
            <person name="Iturriaga T."/>
            <person name="Carver A."/>
            <person name="Mondo S."/>
            <person name="Pangilinan J."/>
            <person name="Lipzen A."/>
            <person name="He G."/>
            <person name="Amirebrahimi M."/>
            <person name="Grigoriev I.V."/>
            <person name="Miller A.N."/>
        </authorList>
    </citation>
    <scope>NUCLEOTIDE SEQUENCE [LARGE SCALE GENOMIC DNA]</scope>
    <source>
        <strain evidence="2 3">B22-T-1</strain>
    </source>
</reference>
<dbReference type="PANTHER" id="PTHR24148">
    <property type="entry name" value="ANKYRIN REPEAT DOMAIN-CONTAINING PROTEIN 39 HOMOLOG-RELATED"/>
    <property type="match status" value="1"/>
</dbReference>
<keyword evidence="3" id="KW-1185">Reference proteome</keyword>
<evidence type="ECO:0000313" key="2">
    <source>
        <dbReference type="EMBL" id="PSR93923.1"/>
    </source>
</evidence>
<protein>
    <submittedName>
        <fullName evidence="2">Heterokaryon incompatibility protein-domain-containing protein</fullName>
    </submittedName>
</protein>
<evidence type="ECO:0000313" key="3">
    <source>
        <dbReference type="Proteomes" id="UP000241462"/>
    </source>
</evidence>
<dbReference type="InterPro" id="IPR010730">
    <property type="entry name" value="HET"/>
</dbReference>
<name>A0A2T3AE39_9PEZI</name>
<organism evidence="2 3">
    <name type="scientific">Coniella lustricola</name>
    <dbReference type="NCBI Taxonomy" id="2025994"/>
    <lineage>
        <taxon>Eukaryota</taxon>
        <taxon>Fungi</taxon>
        <taxon>Dikarya</taxon>
        <taxon>Ascomycota</taxon>
        <taxon>Pezizomycotina</taxon>
        <taxon>Sordariomycetes</taxon>
        <taxon>Sordariomycetidae</taxon>
        <taxon>Diaporthales</taxon>
        <taxon>Schizoparmaceae</taxon>
        <taxon>Coniella</taxon>
    </lineage>
</organism>
<dbReference type="InterPro" id="IPR052895">
    <property type="entry name" value="HetReg/Transcr_Mod"/>
</dbReference>
<feature type="domain" description="Heterokaryon incompatibility" evidence="1">
    <location>
        <begin position="54"/>
        <end position="208"/>
    </location>
</feature>
<evidence type="ECO:0000259" key="1">
    <source>
        <dbReference type="Pfam" id="PF06985"/>
    </source>
</evidence>
<dbReference type="AlphaFoldDB" id="A0A2T3AE39"/>
<sequence>MADATAGLPMYRYQALPSENHIRRLELRPALSINDPLVGSMDVIDFAKVDLYPYQAISYAWGSASKDHWIRVDGQQLPIASSLATALSQARNATETVAVWADGVCINQDDDGEKGHQVKRMGNIYKSSICTLICLGYWGGEQVVIASDLIRDVMTMLNAIFEDPGFSWQPDSCPWPDADSPLLLSERWQAVAVLTRHAWFGRGWTMQEVALSRSSLILWAGRRIPWLDLVTACMWFYYRVIQKLPNLLPLGVRRLHVNHAIHKYKDLSKRIQTMMNRTDMNTQAPFTTLETLNQARFLHLTDARDRIYAFMAIPTADSVMEALELDPDYSSGTSPIDVYRDFAIKYLDKTRDLDILRYTVAEQSIQALGSTPSWVPHWNSRISMVKGDRFKTMKFTNRMAEATDTPEFTWQDDGSVLCVQAILFDAIAHIAPTPPPLGLEYNHEMTVDYMLATWRDMAPKSAEHPGPHHHRLAIALITAMCFGHYMGSEQEWLESAFAFARLLETDTADRSDQVYLQVPHAKFFLQAIMIRGMCKRLALLGCGLHGLVPSAARKDDICAIIVGTRMPLILRKIEGDGHRYTIVGPAYFQSKIVGRQSGIPLPLGWSKDSEDWIDMHMPFQEILIY</sequence>
<gene>
    <name evidence="2" type="ORF">BD289DRAFT_428273</name>
</gene>
<dbReference type="EMBL" id="KZ678403">
    <property type="protein sequence ID" value="PSR93923.1"/>
    <property type="molecule type" value="Genomic_DNA"/>
</dbReference>
<proteinExistence type="predicted"/>
<dbReference type="Proteomes" id="UP000241462">
    <property type="component" value="Unassembled WGS sequence"/>
</dbReference>